<organism evidence="7 8">
    <name type="scientific">Shewanella japonica</name>
    <dbReference type="NCBI Taxonomy" id="93973"/>
    <lineage>
        <taxon>Bacteria</taxon>
        <taxon>Pseudomonadati</taxon>
        <taxon>Pseudomonadota</taxon>
        <taxon>Gammaproteobacteria</taxon>
        <taxon>Alteromonadales</taxon>
        <taxon>Shewanellaceae</taxon>
        <taxon>Shewanella</taxon>
    </lineage>
</organism>
<dbReference type="Gene3D" id="2.60.120.620">
    <property type="entry name" value="q2cbj1_9rhob like domain"/>
    <property type="match status" value="1"/>
</dbReference>
<evidence type="ECO:0000256" key="3">
    <source>
        <dbReference type="ARBA" id="ARBA00022964"/>
    </source>
</evidence>
<sequence>MSLSEDSRKALKTINALILDKRFSKADELLQPLVDLAIEEALLMKADLLLKQSPQIGLKYLFELCKGKVAGANFKAAFILYFHPEVGVDFRPYLFSAFKQGDHAAIIAAANLYLQQGVVAKASQILTKNRHISEVNQLTESLGLISDNEEALLDFNDIRRADLSKLTYESVAPEINLFYVDDFLTDFECLWLKNCALCELKRSMVVDGESGSNIVSNVRTGSVAQLAPTANDWVLLNIEMKIAAYFNIPIENGELSNVLKYEVGEEYKPHYDFFHPNDKGSEQALKDGGQRFKTVLIYLNDVEQGGDTHFPRLSKSVRSKQKRLVVFNNTDNSYGPLPLSLHQGMPVIKGEKWLYSKWLRVKPTSYLQCLQQLHVR</sequence>
<name>A0ABM6JFF5_9GAMM</name>
<feature type="domain" description="Prolyl 4-hydroxylase alpha subunit" evidence="6">
    <location>
        <begin position="175"/>
        <end position="360"/>
    </location>
</feature>
<gene>
    <name evidence="7" type="ORF">SJ2017_0317</name>
</gene>
<keyword evidence="3" id="KW-0223">Dioxygenase</keyword>
<dbReference type="PANTHER" id="PTHR10869:SF246">
    <property type="entry name" value="TRANSMEMBRANE PROLYL 4-HYDROXYLASE"/>
    <property type="match status" value="1"/>
</dbReference>
<dbReference type="InterPro" id="IPR044862">
    <property type="entry name" value="Pro_4_hyd_alph_FE2OG_OXY"/>
</dbReference>
<keyword evidence="8" id="KW-1185">Reference proteome</keyword>
<evidence type="ECO:0000259" key="6">
    <source>
        <dbReference type="SMART" id="SM00702"/>
    </source>
</evidence>
<evidence type="ECO:0000256" key="1">
    <source>
        <dbReference type="ARBA" id="ARBA00001961"/>
    </source>
</evidence>
<keyword evidence="4" id="KW-0560">Oxidoreductase</keyword>
<dbReference type="SMART" id="SM00702">
    <property type="entry name" value="P4Hc"/>
    <property type="match status" value="1"/>
</dbReference>
<comment type="cofactor">
    <cofactor evidence="1">
        <name>L-ascorbate</name>
        <dbReference type="ChEBI" id="CHEBI:38290"/>
    </cofactor>
</comment>
<dbReference type="Proteomes" id="UP000191820">
    <property type="component" value="Chromosome"/>
</dbReference>
<protein>
    <recommendedName>
        <fullName evidence="6">Prolyl 4-hydroxylase alpha subunit domain-containing protein</fullName>
    </recommendedName>
</protein>
<dbReference type="RefSeq" id="WP_080914670.1">
    <property type="nucleotide sequence ID" value="NZ_CP020472.1"/>
</dbReference>
<dbReference type="PANTHER" id="PTHR10869">
    <property type="entry name" value="PROLYL 4-HYDROXYLASE ALPHA SUBUNIT"/>
    <property type="match status" value="1"/>
</dbReference>
<keyword evidence="2" id="KW-0479">Metal-binding</keyword>
<evidence type="ECO:0000256" key="4">
    <source>
        <dbReference type="ARBA" id="ARBA00023002"/>
    </source>
</evidence>
<dbReference type="InterPro" id="IPR045054">
    <property type="entry name" value="P4HA-like"/>
</dbReference>
<evidence type="ECO:0000256" key="5">
    <source>
        <dbReference type="ARBA" id="ARBA00023004"/>
    </source>
</evidence>
<dbReference type="InterPro" id="IPR006620">
    <property type="entry name" value="Pro_4_hyd_alph"/>
</dbReference>
<evidence type="ECO:0000313" key="7">
    <source>
        <dbReference type="EMBL" id="ARD20663.1"/>
    </source>
</evidence>
<dbReference type="EMBL" id="CP020472">
    <property type="protein sequence ID" value="ARD20663.1"/>
    <property type="molecule type" value="Genomic_DNA"/>
</dbReference>
<proteinExistence type="predicted"/>
<keyword evidence="5" id="KW-0408">Iron</keyword>
<accession>A0ABM6JFF5</accession>
<dbReference type="Pfam" id="PF13640">
    <property type="entry name" value="2OG-FeII_Oxy_3"/>
    <property type="match status" value="1"/>
</dbReference>
<evidence type="ECO:0000313" key="8">
    <source>
        <dbReference type="Proteomes" id="UP000191820"/>
    </source>
</evidence>
<reference evidence="7 8" key="1">
    <citation type="submission" date="2017-03" db="EMBL/GenBank/DDBJ databases">
        <title>Genome sequencing of Shewanella japonica KCTC 22435.</title>
        <authorList>
            <person name="Kim K.M."/>
        </authorList>
    </citation>
    <scope>NUCLEOTIDE SEQUENCE [LARGE SCALE GENOMIC DNA]</scope>
    <source>
        <strain evidence="7 8">KCTC 22435</strain>
    </source>
</reference>
<evidence type="ECO:0000256" key="2">
    <source>
        <dbReference type="ARBA" id="ARBA00022723"/>
    </source>
</evidence>